<feature type="region of interest" description="Disordered" evidence="1">
    <location>
        <begin position="24"/>
        <end position="62"/>
    </location>
</feature>
<keyword evidence="2" id="KW-0732">Signal</keyword>
<evidence type="ECO:0000256" key="1">
    <source>
        <dbReference type="SAM" id="MobiDB-lite"/>
    </source>
</evidence>
<evidence type="ECO:0000256" key="2">
    <source>
        <dbReference type="SAM" id="SignalP"/>
    </source>
</evidence>
<evidence type="ECO:0000259" key="3">
    <source>
        <dbReference type="SMART" id="SM00867"/>
    </source>
</evidence>
<accession>A0A6L8MRR1</accession>
<dbReference type="InterPro" id="IPR036761">
    <property type="entry name" value="TTHA0802/YceI-like_sf"/>
</dbReference>
<proteinExistence type="predicted"/>
<feature type="chain" id="PRO_5026863050" evidence="2">
    <location>
        <begin position="27"/>
        <end position="239"/>
    </location>
</feature>
<name>A0A6L8MRR1_9BURK</name>
<gene>
    <name evidence="4" type="ORF">GTP44_22570</name>
</gene>
<dbReference type="Gene3D" id="2.40.128.110">
    <property type="entry name" value="Lipid/polyisoprenoid-binding, YceI-like"/>
    <property type="match status" value="1"/>
</dbReference>
<organism evidence="4 5">
    <name type="scientific">Duganella lactea</name>
    <dbReference type="NCBI Taxonomy" id="2692173"/>
    <lineage>
        <taxon>Bacteria</taxon>
        <taxon>Pseudomonadati</taxon>
        <taxon>Pseudomonadota</taxon>
        <taxon>Betaproteobacteria</taxon>
        <taxon>Burkholderiales</taxon>
        <taxon>Oxalobacteraceae</taxon>
        <taxon>Telluria group</taxon>
        <taxon>Duganella</taxon>
    </lineage>
</organism>
<evidence type="ECO:0000313" key="4">
    <source>
        <dbReference type="EMBL" id="MYM84718.1"/>
    </source>
</evidence>
<feature type="compositionally biased region" description="Low complexity" evidence="1">
    <location>
        <begin position="46"/>
        <end position="62"/>
    </location>
</feature>
<dbReference type="EMBL" id="WWCP01000038">
    <property type="protein sequence ID" value="MYM84718.1"/>
    <property type="molecule type" value="Genomic_DNA"/>
</dbReference>
<dbReference type="SMART" id="SM00867">
    <property type="entry name" value="YceI"/>
    <property type="match status" value="1"/>
</dbReference>
<comment type="caution">
    <text evidence="4">The sequence shown here is derived from an EMBL/GenBank/DDBJ whole genome shotgun (WGS) entry which is preliminary data.</text>
</comment>
<dbReference type="Pfam" id="PF04264">
    <property type="entry name" value="YceI"/>
    <property type="match status" value="1"/>
</dbReference>
<feature type="signal peptide" evidence="2">
    <location>
        <begin position="1"/>
        <end position="26"/>
    </location>
</feature>
<protein>
    <submittedName>
        <fullName evidence="4">YceI family protein</fullName>
    </submittedName>
</protein>
<dbReference type="Proteomes" id="UP000474565">
    <property type="component" value="Unassembled WGS sequence"/>
</dbReference>
<sequence length="239" mass="25619">MTHTNFTYLFAALLSLSACSQLPPPAAEPVQAKAPAKPAPAPPKQKPVQKTTPTPTLPAGAGPVLRIDSAQSLIAVTVRRGGMLARLGHDHVVASHTVTGTVSPSRNIADFTFRLDEMKVDEADLRQIAGLDKQPSADAIDGTRYNMLNKVLDAERYPLVRVHAERIAAGQPLQVTITLHGVTRSMAIPAELREAQGVINVKGTVNLKQTDFGLTPFSVMGGAMSVQDQMELRFDLTAR</sequence>
<dbReference type="RefSeq" id="WP_161021182.1">
    <property type="nucleotide sequence ID" value="NZ_WWCP01000038.1"/>
</dbReference>
<dbReference type="InterPro" id="IPR007372">
    <property type="entry name" value="Lipid/polyisoprenoid-bd_YceI"/>
</dbReference>
<dbReference type="AlphaFoldDB" id="A0A6L8MRR1"/>
<reference evidence="4 5" key="1">
    <citation type="submission" date="2019-12" db="EMBL/GenBank/DDBJ databases">
        <title>Novel species isolated from a subtropical stream in China.</title>
        <authorList>
            <person name="Lu H."/>
        </authorList>
    </citation>
    <scope>NUCLEOTIDE SEQUENCE [LARGE SCALE GENOMIC DNA]</scope>
    <source>
        <strain evidence="4 5">FT50W</strain>
    </source>
</reference>
<evidence type="ECO:0000313" key="5">
    <source>
        <dbReference type="Proteomes" id="UP000474565"/>
    </source>
</evidence>
<feature type="domain" description="Lipid/polyisoprenoid-binding YceI-like" evidence="3">
    <location>
        <begin position="64"/>
        <end position="239"/>
    </location>
</feature>
<dbReference type="SUPFAM" id="SSF101874">
    <property type="entry name" value="YceI-like"/>
    <property type="match status" value="1"/>
</dbReference>